<feature type="compositionally biased region" description="Basic and acidic residues" evidence="1">
    <location>
        <begin position="506"/>
        <end position="517"/>
    </location>
</feature>
<gene>
    <name evidence="2" type="ORF">ACFSKP_14110</name>
</gene>
<name>A0ABW5CYE7_9BACT</name>
<sequence>MEQQRRQKVSNSSWYALLFSIALSGCASKHFFPDTPLADPADMEALAANPPVFPDSVTIQAGKHYRHGRVYNFFFGKHYRQLWTAPVRVRVLQLSKEKGGLKIEKVGGSMQTTSFTLTDANGVSYALRSIDKDPAGSMPSFLRHTLAADFMRDQTAALNPYAALAVAPLAAAAGIPQATPELVYLPASDPALGEYREVAGDKVYMLEKKYTDRSAITPALGPAVNIVSTKDMLRKRYAENTHQVDQQAFAKARLFDLLLNDRDRHEGQWNWAVYQEKGKTVYRPIPKDRDQALYKFAHGVLPKLVGQGLNYQKYNAFYDDYRNLSALTLKSEKIDKQALPDVSLAEFEALARDLQQRLTDEVIEQAVHQFPKPIVELAGEATIHKLKKRRDLLPQAANAYYKMLAKEVMVAGTDQEERFEVKRLNDEHTEVTVTRKADEQVIYHRLFNRPETKEIKLYGLGGNDVFEISGTVRKGIELVIVANPADDEIIDNSRVGSGKRTVIESEEKEKFKFRPSDKSNPAAPVEAQTLQRKGS</sequence>
<organism evidence="2 3">
    <name type="scientific">Pontibacter ruber</name>
    <dbReference type="NCBI Taxonomy" id="1343895"/>
    <lineage>
        <taxon>Bacteria</taxon>
        <taxon>Pseudomonadati</taxon>
        <taxon>Bacteroidota</taxon>
        <taxon>Cytophagia</taxon>
        <taxon>Cytophagales</taxon>
        <taxon>Hymenobacteraceae</taxon>
        <taxon>Pontibacter</taxon>
    </lineage>
</organism>
<feature type="region of interest" description="Disordered" evidence="1">
    <location>
        <begin position="506"/>
        <end position="535"/>
    </location>
</feature>
<dbReference type="Proteomes" id="UP001597374">
    <property type="component" value="Unassembled WGS sequence"/>
</dbReference>
<dbReference type="EMBL" id="JBHUIM010000002">
    <property type="protein sequence ID" value="MFD2247397.1"/>
    <property type="molecule type" value="Genomic_DNA"/>
</dbReference>
<keyword evidence="3" id="KW-1185">Reference proteome</keyword>
<dbReference type="PROSITE" id="PS51257">
    <property type="entry name" value="PROKAR_LIPOPROTEIN"/>
    <property type="match status" value="1"/>
</dbReference>
<evidence type="ECO:0000256" key="1">
    <source>
        <dbReference type="SAM" id="MobiDB-lite"/>
    </source>
</evidence>
<evidence type="ECO:0000313" key="3">
    <source>
        <dbReference type="Proteomes" id="UP001597374"/>
    </source>
</evidence>
<dbReference type="RefSeq" id="WP_250430329.1">
    <property type="nucleotide sequence ID" value="NZ_JALPRR010000003.1"/>
</dbReference>
<protein>
    <submittedName>
        <fullName evidence="2">Uncharacterized protein</fullName>
    </submittedName>
</protein>
<evidence type="ECO:0000313" key="2">
    <source>
        <dbReference type="EMBL" id="MFD2247397.1"/>
    </source>
</evidence>
<comment type="caution">
    <text evidence="2">The sequence shown here is derived from an EMBL/GenBank/DDBJ whole genome shotgun (WGS) entry which is preliminary data.</text>
</comment>
<proteinExistence type="predicted"/>
<accession>A0ABW5CYE7</accession>
<reference evidence="3" key="1">
    <citation type="journal article" date="2019" name="Int. J. Syst. Evol. Microbiol.">
        <title>The Global Catalogue of Microorganisms (GCM) 10K type strain sequencing project: providing services to taxonomists for standard genome sequencing and annotation.</title>
        <authorList>
            <consortium name="The Broad Institute Genomics Platform"/>
            <consortium name="The Broad Institute Genome Sequencing Center for Infectious Disease"/>
            <person name="Wu L."/>
            <person name="Ma J."/>
        </authorList>
    </citation>
    <scope>NUCLEOTIDE SEQUENCE [LARGE SCALE GENOMIC DNA]</scope>
    <source>
        <strain evidence="3">CGMCC 4.1782</strain>
    </source>
</reference>